<protein>
    <submittedName>
        <fullName evidence="2">Uncharacterized protein</fullName>
    </submittedName>
</protein>
<feature type="region of interest" description="Disordered" evidence="1">
    <location>
        <begin position="122"/>
        <end position="163"/>
    </location>
</feature>
<comment type="caution">
    <text evidence="2">The sequence shown here is derived from an EMBL/GenBank/DDBJ whole genome shotgun (WGS) entry which is preliminary data.</text>
</comment>
<reference evidence="2" key="1">
    <citation type="submission" date="2022-04" db="EMBL/GenBank/DDBJ databases">
        <title>Carnegiea gigantea Genome sequencing and assembly v2.</title>
        <authorList>
            <person name="Copetti D."/>
            <person name="Sanderson M.J."/>
            <person name="Burquez A."/>
            <person name="Wojciechowski M.F."/>
        </authorList>
    </citation>
    <scope>NUCLEOTIDE SEQUENCE</scope>
    <source>
        <strain evidence="2">SGP5-SGP5p</strain>
        <tissue evidence="2">Aerial part</tissue>
    </source>
</reference>
<feature type="compositionally biased region" description="Basic and acidic residues" evidence="1">
    <location>
        <begin position="124"/>
        <end position="146"/>
    </location>
</feature>
<keyword evidence="3" id="KW-1185">Reference proteome</keyword>
<name>A0A9Q1JK83_9CARY</name>
<sequence>MEHWIYRPSLGVLSMAFPRSLSTKEMAEHVAYHFEWGWCGVAFHPSYELVMVEEAARCFELPKLPQVIFYAILFNEAERLGVLYGRTLCVIESALIELRWSTFESLVWLNGDRIFEARFQAKAKPKEESSEAKQVEEGSEAKREEEGSATEGPASSSDGDKQD</sequence>
<evidence type="ECO:0000313" key="2">
    <source>
        <dbReference type="EMBL" id="KAJ8426259.1"/>
    </source>
</evidence>
<accession>A0A9Q1JK83</accession>
<gene>
    <name evidence="2" type="ORF">Cgig2_030553</name>
</gene>
<evidence type="ECO:0000313" key="3">
    <source>
        <dbReference type="Proteomes" id="UP001153076"/>
    </source>
</evidence>
<proteinExistence type="predicted"/>
<dbReference type="AlphaFoldDB" id="A0A9Q1JK83"/>
<dbReference type="EMBL" id="JAKOGI010001323">
    <property type="protein sequence ID" value="KAJ8426259.1"/>
    <property type="molecule type" value="Genomic_DNA"/>
</dbReference>
<dbReference type="Proteomes" id="UP001153076">
    <property type="component" value="Unassembled WGS sequence"/>
</dbReference>
<evidence type="ECO:0000256" key="1">
    <source>
        <dbReference type="SAM" id="MobiDB-lite"/>
    </source>
</evidence>
<organism evidence="2 3">
    <name type="scientific">Carnegiea gigantea</name>
    <dbReference type="NCBI Taxonomy" id="171969"/>
    <lineage>
        <taxon>Eukaryota</taxon>
        <taxon>Viridiplantae</taxon>
        <taxon>Streptophyta</taxon>
        <taxon>Embryophyta</taxon>
        <taxon>Tracheophyta</taxon>
        <taxon>Spermatophyta</taxon>
        <taxon>Magnoliopsida</taxon>
        <taxon>eudicotyledons</taxon>
        <taxon>Gunneridae</taxon>
        <taxon>Pentapetalae</taxon>
        <taxon>Caryophyllales</taxon>
        <taxon>Cactineae</taxon>
        <taxon>Cactaceae</taxon>
        <taxon>Cactoideae</taxon>
        <taxon>Echinocereeae</taxon>
        <taxon>Carnegiea</taxon>
    </lineage>
</organism>